<accession>A0AAD7S354</accession>
<evidence type="ECO:0000313" key="2">
    <source>
        <dbReference type="EMBL" id="KAJ8395117.1"/>
    </source>
</evidence>
<dbReference type="Proteomes" id="UP001221898">
    <property type="component" value="Unassembled WGS sequence"/>
</dbReference>
<reference evidence="2" key="1">
    <citation type="journal article" date="2023" name="Science">
        <title>Genome structures resolve the early diversification of teleost fishes.</title>
        <authorList>
            <person name="Parey E."/>
            <person name="Louis A."/>
            <person name="Montfort J."/>
            <person name="Bouchez O."/>
            <person name="Roques C."/>
            <person name="Iampietro C."/>
            <person name="Lluch J."/>
            <person name="Castinel A."/>
            <person name="Donnadieu C."/>
            <person name="Desvignes T."/>
            <person name="Floi Bucao C."/>
            <person name="Jouanno E."/>
            <person name="Wen M."/>
            <person name="Mejri S."/>
            <person name="Dirks R."/>
            <person name="Jansen H."/>
            <person name="Henkel C."/>
            <person name="Chen W.J."/>
            <person name="Zahm M."/>
            <person name="Cabau C."/>
            <person name="Klopp C."/>
            <person name="Thompson A.W."/>
            <person name="Robinson-Rechavi M."/>
            <person name="Braasch I."/>
            <person name="Lecointre G."/>
            <person name="Bobe J."/>
            <person name="Postlethwait J.H."/>
            <person name="Berthelot C."/>
            <person name="Roest Crollius H."/>
            <person name="Guiguen Y."/>
        </authorList>
    </citation>
    <scope>NUCLEOTIDE SEQUENCE</scope>
    <source>
        <strain evidence="2">NC1722</strain>
    </source>
</reference>
<keyword evidence="3" id="KW-1185">Reference proteome</keyword>
<organism evidence="2 3">
    <name type="scientific">Aldrovandia affinis</name>
    <dbReference type="NCBI Taxonomy" id="143900"/>
    <lineage>
        <taxon>Eukaryota</taxon>
        <taxon>Metazoa</taxon>
        <taxon>Chordata</taxon>
        <taxon>Craniata</taxon>
        <taxon>Vertebrata</taxon>
        <taxon>Euteleostomi</taxon>
        <taxon>Actinopterygii</taxon>
        <taxon>Neopterygii</taxon>
        <taxon>Teleostei</taxon>
        <taxon>Notacanthiformes</taxon>
        <taxon>Halosauridae</taxon>
        <taxon>Aldrovandia</taxon>
    </lineage>
</organism>
<feature type="compositionally biased region" description="Basic and acidic residues" evidence="1">
    <location>
        <begin position="24"/>
        <end position="36"/>
    </location>
</feature>
<sequence>MGTPTLLHASLVSCHGGRRRSRSKRDAYPRSDRRSNGPELQSPQWPPHIPITVPSAPISRAHSYTAARGQLCRSHSLEPARSHSLPNYLLWSTRAPAPHRLPPALLRGLKPEELRQRGRAFAAVSDQ</sequence>
<protein>
    <submittedName>
        <fullName evidence="2">Uncharacterized protein</fullName>
    </submittedName>
</protein>
<name>A0AAD7S354_9TELE</name>
<proteinExistence type="predicted"/>
<dbReference type="AlphaFoldDB" id="A0AAD7S354"/>
<gene>
    <name evidence="2" type="ORF">AAFF_G00035730</name>
</gene>
<evidence type="ECO:0000313" key="3">
    <source>
        <dbReference type="Proteomes" id="UP001221898"/>
    </source>
</evidence>
<comment type="caution">
    <text evidence="2">The sequence shown here is derived from an EMBL/GenBank/DDBJ whole genome shotgun (WGS) entry which is preliminary data.</text>
</comment>
<evidence type="ECO:0000256" key="1">
    <source>
        <dbReference type="SAM" id="MobiDB-lite"/>
    </source>
</evidence>
<dbReference type="EMBL" id="JAINUG010000119">
    <property type="protein sequence ID" value="KAJ8395117.1"/>
    <property type="molecule type" value="Genomic_DNA"/>
</dbReference>
<feature type="region of interest" description="Disordered" evidence="1">
    <location>
        <begin position="1"/>
        <end position="54"/>
    </location>
</feature>